<dbReference type="EMBL" id="AP017312">
    <property type="protein sequence ID" value="BAU29632.1"/>
    <property type="molecule type" value="Genomic_DNA"/>
</dbReference>
<gene>
    <name evidence="1" type="primary">mntP_4</name>
    <name evidence="1" type="ORF">CB4_03869</name>
</gene>
<dbReference type="AlphaFoldDB" id="A0A0U5B5H4"/>
<protein>
    <submittedName>
        <fullName evidence="1">Manganese efflux pump MntP</fullName>
    </submittedName>
</protein>
<dbReference type="RefSeq" id="WP_096467292.1">
    <property type="nucleotide sequence ID" value="NZ_AP017312.1"/>
</dbReference>
<dbReference type="PANTHER" id="PTHR35529">
    <property type="entry name" value="MANGANESE EFFLUX PUMP MNTP-RELATED"/>
    <property type="match status" value="1"/>
</dbReference>
<dbReference type="InterPro" id="IPR014205">
    <property type="entry name" value="Spore_YtaF"/>
</dbReference>
<dbReference type="NCBIfam" id="TIGR02840">
    <property type="entry name" value="spore_YtaF"/>
    <property type="match status" value="1"/>
</dbReference>
<organism evidence="1 2">
    <name type="scientific">Aneurinibacillus soli</name>
    <dbReference type="NCBI Taxonomy" id="1500254"/>
    <lineage>
        <taxon>Bacteria</taxon>
        <taxon>Bacillati</taxon>
        <taxon>Bacillota</taxon>
        <taxon>Bacilli</taxon>
        <taxon>Bacillales</taxon>
        <taxon>Paenibacillaceae</taxon>
        <taxon>Aneurinibacillus group</taxon>
        <taxon>Aneurinibacillus</taxon>
    </lineage>
</organism>
<evidence type="ECO:0000313" key="1">
    <source>
        <dbReference type="EMBL" id="BAU29632.1"/>
    </source>
</evidence>
<dbReference type="InterPro" id="IPR003810">
    <property type="entry name" value="Mntp/YtaF"/>
</dbReference>
<name>A0A0U5B5H4_9BACL</name>
<keyword evidence="2" id="KW-1185">Reference proteome</keyword>
<sequence length="201" mass="21484">MHWLSVLAIAFASNLDNLAIGLAFGVRSTRIPIMSNFIIALITMVGTYLSMTIGEIMAFYMSEFVANLLGAMLISGIGLWTIIDNWRKGGAETLVSHQETSGDPIRNPYAADVDKNNIISMKESVALGVALAMNNIAIGIGAGATNVSPLLTTMFAGLFSLIFIGFGSKVGYVMARTWFGKYSGIIGGVLLFLIGIYEMIA</sequence>
<evidence type="ECO:0000313" key="2">
    <source>
        <dbReference type="Proteomes" id="UP000217696"/>
    </source>
</evidence>
<dbReference type="PANTHER" id="PTHR35529:SF2">
    <property type="entry name" value="SPORULATION PROTEIN YTAF-RELATED"/>
    <property type="match status" value="1"/>
</dbReference>
<dbReference type="KEGG" id="asoc:CB4_03869"/>
<reference evidence="1 2" key="1">
    <citation type="submission" date="2015-12" db="EMBL/GenBank/DDBJ databases">
        <title>Genome sequence of Aneurinibacillus soli.</title>
        <authorList>
            <person name="Lee J.S."/>
            <person name="Lee K.C."/>
            <person name="Kim K.K."/>
            <person name="Lee B.W."/>
        </authorList>
    </citation>
    <scope>NUCLEOTIDE SEQUENCE [LARGE SCALE GENOMIC DNA]</scope>
    <source>
        <strain evidence="1 2">CB4</strain>
    </source>
</reference>
<dbReference type="Pfam" id="PF02659">
    <property type="entry name" value="Mntp"/>
    <property type="match status" value="1"/>
</dbReference>
<proteinExistence type="predicted"/>
<accession>A0A0U5B5H4</accession>
<dbReference type="Proteomes" id="UP000217696">
    <property type="component" value="Chromosome"/>
</dbReference>
<dbReference type="OrthoDB" id="1679205at2"/>